<feature type="region of interest" description="Disordered" evidence="1">
    <location>
        <begin position="1"/>
        <end position="27"/>
    </location>
</feature>
<protein>
    <submittedName>
        <fullName evidence="2">Uncharacterized protein</fullName>
    </submittedName>
</protein>
<reference evidence="2 3" key="1">
    <citation type="submission" date="2017-10" db="EMBL/GenBank/DDBJ databases">
        <title>Comparative genomics in systemic dimorphic fungi from Ajellomycetaceae.</title>
        <authorList>
            <person name="Munoz J.F."/>
            <person name="Mcewen J.G."/>
            <person name="Clay O.K."/>
            <person name="Cuomo C.A."/>
        </authorList>
    </citation>
    <scope>NUCLEOTIDE SEQUENCE [LARGE SCALE GENOMIC DNA]</scope>
    <source>
        <strain evidence="2 3">UAMH7299</strain>
    </source>
</reference>
<name>A0A2B7YRC6_POLH7</name>
<accession>A0A2B7YRC6</accession>
<comment type="caution">
    <text evidence="2">The sequence shown here is derived from an EMBL/GenBank/DDBJ whole genome shotgun (WGS) entry which is preliminary data.</text>
</comment>
<keyword evidence="3" id="KW-1185">Reference proteome</keyword>
<sequence length="71" mass="7723">MAEKPKSAGSSTAKSSGHRKTSDSSTSMLSQFIYDTIIQDRLLHGKAPSEAQKEEEAKEKLRKVQAIMGGK</sequence>
<proteinExistence type="predicted"/>
<dbReference type="AlphaFoldDB" id="A0A2B7YRC6"/>
<dbReference type="EMBL" id="PDNA01000022">
    <property type="protein sequence ID" value="PGH23543.1"/>
    <property type="molecule type" value="Genomic_DNA"/>
</dbReference>
<gene>
    <name evidence="2" type="ORF">AJ80_02323</name>
</gene>
<evidence type="ECO:0000313" key="3">
    <source>
        <dbReference type="Proteomes" id="UP000224634"/>
    </source>
</evidence>
<organism evidence="2 3">
    <name type="scientific">Polytolypa hystricis (strain UAMH7299)</name>
    <dbReference type="NCBI Taxonomy" id="1447883"/>
    <lineage>
        <taxon>Eukaryota</taxon>
        <taxon>Fungi</taxon>
        <taxon>Dikarya</taxon>
        <taxon>Ascomycota</taxon>
        <taxon>Pezizomycotina</taxon>
        <taxon>Eurotiomycetes</taxon>
        <taxon>Eurotiomycetidae</taxon>
        <taxon>Onygenales</taxon>
        <taxon>Onygenales incertae sedis</taxon>
        <taxon>Polytolypa</taxon>
    </lineage>
</organism>
<dbReference type="Proteomes" id="UP000224634">
    <property type="component" value="Unassembled WGS sequence"/>
</dbReference>
<feature type="region of interest" description="Disordered" evidence="1">
    <location>
        <begin position="45"/>
        <end position="71"/>
    </location>
</feature>
<evidence type="ECO:0000313" key="2">
    <source>
        <dbReference type="EMBL" id="PGH23543.1"/>
    </source>
</evidence>
<evidence type="ECO:0000256" key="1">
    <source>
        <dbReference type="SAM" id="MobiDB-lite"/>
    </source>
</evidence>